<gene>
    <name evidence="4" type="ORF">HNR15_001964</name>
</gene>
<dbReference type="Gene3D" id="3.40.50.261">
    <property type="entry name" value="Succinyl-CoA synthetase domains"/>
    <property type="match status" value="2"/>
</dbReference>
<dbReference type="PROSITE" id="PS50975">
    <property type="entry name" value="ATP_GRASP"/>
    <property type="match status" value="1"/>
</dbReference>
<protein>
    <submittedName>
        <fullName evidence="4">Acyl-CoA synthetase (NDP forming)/RimJ/RimL family protein N-acetyltransferase</fullName>
    </submittedName>
</protein>
<dbReference type="Pfam" id="PF13549">
    <property type="entry name" value="ATP-grasp_5"/>
    <property type="match status" value="1"/>
</dbReference>
<dbReference type="GO" id="GO:0016747">
    <property type="term" value="F:acyltransferase activity, transferring groups other than amino-acyl groups"/>
    <property type="evidence" value="ECO:0007669"/>
    <property type="project" value="InterPro"/>
</dbReference>
<proteinExistence type="predicted"/>
<dbReference type="InterPro" id="IPR013815">
    <property type="entry name" value="ATP_grasp_subdomain_1"/>
</dbReference>
<dbReference type="Pfam" id="PF13380">
    <property type="entry name" value="CoA_binding_2"/>
    <property type="match status" value="1"/>
</dbReference>
<reference evidence="4 5" key="1">
    <citation type="submission" date="2020-07" db="EMBL/GenBank/DDBJ databases">
        <title>Sequencing the genomes of 1000 actinobacteria strains.</title>
        <authorList>
            <person name="Klenk H.-P."/>
        </authorList>
    </citation>
    <scope>NUCLEOTIDE SEQUENCE [LARGE SCALE GENOMIC DNA]</scope>
    <source>
        <strain evidence="4 5">DSM 29531</strain>
    </source>
</reference>
<dbReference type="GO" id="GO:0046872">
    <property type="term" value="F:metal ion binding"/>
    <property type="evidence" value="ECO:0007669"/>
    <property type="project" value="InterPro"/>
</dbReference>
<keyword evidence="1" id="KW-0067">ATP-binding</keyword>
<dbReference type="Gene3D" id="3.40.630.30">
    <property type="match status" value="1"/>
</dbReference>
<dbReference type="InterPro" id="IPR003781">
    <property type="entry name" value="CoA-bd"/>
</dbReference>
<dbReference type="SUPFAM" id="SSF55729">
    <property type="entry name" value="Acyl-CoA N-acyltransferases (Nat)"/>
    <property type="match status" value="1"/>
</dbReference>
<dbReference type="Gene3D" id="3.30.470.20">
    <property type="entry name" value="ATP-grasp fold, B domain"/>
    <property type="match status" value="1"/>
</dbReference>
<feature type="domain" description="ATP-grasp" evidence="2">
    <location>
        <begin position="679"/>
        <end position="715"/>
    </location>
</feature>
<evidence type="ECO:0000313" key="4">
    <source>
        <dbReference type="EMBL" id="NYJ75001.1"/>
    </source>
</evidence>
<keyword evidence="1" id="KW-0547">Nucleotide-binding</keyword>
<dbReference type="Pfam" id="PF13607">
    <property type="entry name" value="Succ_CoA_lig"/>
    <property type="match status" value="1"/>
</dbReference>
<dbReference type="PANTHER" id="PTHR42793">
    <property type="entry name" value="COA BINDING DOMAIN CONTAINING PROTEIN"/>
    <property type="match status" value="1"/>
</dbReference>
<dbReference type="GO" id="GO:0005524">
    <property type="term" value="F:ATP binding"/>
    <property type="evidence" value="ECO:0007669"/>
    <property type="project" value="UniProtKB-UniRule"/>
</dbReference>
<evidence type="ECO:0000259" key="3">
    <source>
        <dbReference type="PROSITE" id="PS51186"/>
    </source>
</evidence>
<dbReference type="CDD" id="cd04301">
    <property type="entry name" value="NAT_SF"/>
    <property type="match status" value="1"/>
</dbReference>
<keyword evidence="4" id="KW-0808">Transferase</keyword>
<dbReference type="InterPro" id="IPR036291">
    <property type="entry name" value="NAD(P)-bd_dom_sf"/>
</dbReference>
<dbReference type="Proteomes" id="UP000571817">
    <property type="component" value="Unassembled WGS sequence"/>
</dbReference>
<dbReference type="InterPro" id="IPR016181">
    <property type="entry name" value="Acyl_CoA_acyltransferase"/>
</dbReference>
<dbReference type="InterPro" id="IPR016102">
    <property type="entry name" value="Succinyl-CoA_synth-like"/>
</dbReference>
<keyword evidence="5" id="KW-1185">Reference proteome</keyword>
<dbReference type="SMART" id="SM00881">
    <property type="entry name" value="CoA_binding"/>
    <property type="match status" value="1"/>
</dbReference>
<organism evidence="4 5">
    <name type="scientific">Allobranchiibius huperziae</name>
    <dbReference type="NCBI Taxonomy" id="1874116"/>
    <lineage>
        <taxon>Bacteria</taxon>
        <taxon>Bacillati</taxon>
        <taxon>Actinomycetota</taxon>
        <taxon>Actinomycetes</taxon>
        <taxon>Micrococcales</taxon>
        <taxon>Dermacoccaceae</taxon>
        <taxon>Allobranchiibius</taxon>
    </lineage>
</organism>
<dbReference type="InterPro" id="IPR000182">
    <property type="entry name" value="GNAT_dom"/>
</dbReference>
<dbReference type="InterPro" id="IPR032875">
    <property type="entry name" value="Succ_CoA_lig_flav_dom"/>
</dbReference>
<evidence type="ECO:0000259" key="2">
    <source>
        <dbReference type="PROSITE" id="PS50975"/>
    </source>
</evidence>
<accession>A0A853DJR6</accession>
<dbReference type="AlphaFoldDB" id="A0A853DJR6"/>
<evidence type="ECO:0000313" key="5">
    <source>
        <dbReference type="Proteomes" id="UP000571817"/>
    </source>
</evidence>
<feature type="domain" description="N-acetyltransferase" evidence="3">
    <location>
        <begin position="27"/>
        <end position="179"/>
    </location>
</feature>
<dbReference type="PROSITE" id="PS51186">
    <property type="entry name" value="GNAT"/>
    <property type="match status" value="1"/>
</dbReference>
<dbReference type="SUPFAM" id="SSF56059">
    <property type="entry name" value="Glutathione synthetase ATP-binding domain-like"/>
    <property type="match status" value="1"/>
</dbReference>
<dbReference type="Pfam" id="PF00583">
    <property type="entry name" value="Acetyltransf_1"/>
    <property type="match status" value="1"/>
</dbReference>
<evidence type="ECO:0000256" key="1">
    <source>
        <dbReference type="PROSITE-ProRule" id="PRU00409"/>
    </source>
</evidence>
<dbReference type="SUPFAM" id="SSF52210">
    <property type="entry name" value="Succinyl-CoA synthetase domains"/>
    <property type="match status" value="2"/>
</dbReference>
<dbReference type="Gene3D" id="3.40.50.720">
    <property type="entry name" value="NAD(P)-binding Rossmann-like Domain"/>
    <property type="match status" value="1"/>
</dbReference>
<name>A0A853DJR6_9MICO</name>
<dbReference type="SUPFAM" id="SSF51735">
    <property type="entry name" value="NAD(P)-binding Rossmann-fold domains"/>
    <property type="match status" value="1"/>
</dbReference>
<sequence>MSDGDPRPPGYPSHWEADVVLRDGSIGHVRPIRPTDAALIQEFHERQSKESIYLRFFAPLPHLSDRDAHRFANVDHHARVALVMEAGEQLVGIARYDRVGDAPPRAEVAFNVADDFQGRGVGSVLLEHLVAIGQEGDIEEFTADVLPQNRKMLGVFSEAGFEVRRHFDDGVVALSFRIETTNRSREVLEAREHRAEALSVAALLHPTSVAVVGVGSRPTSVGREIYERLVGQGFTGTAYAVNGNPHREVEGEVYARVSDLPGPVDVAVIAVPVGGVLEVARDCAAHRVKALIVVSAGFAEVGEEGAALQRELLQVARRGGMRVVGPNSFGIIDTRESVRMNASVAPDMPEAGGFGLFAQSGVLAISVLASAGRRGLGLSDFVSAGNRIDVSGNDIMQFWIDDPTTRVAGLYLESMGNPRKFSRIARRLAQEKPVIVIKSGTSVYGVPPGHRVRDTTVGPEAFAQMLRQAGVIRVENLHQLLDVAQLVVDQPLPGGTGVAVVGNTVSLGALAADAVVSWGLDVVHGPRSVPPDASGAQVEQALEEVFADPDVHSVVACFLHAKTEPSIASATALAQVAARHRKPCVATFVGINEVRAALASGRRTTPDGEVTPVIVPAYSTPEDGVRALAAATRYAEWRAADHGELVTPEGIHRTRADAVVDAVLAGSPQGRALQPGEVRELLAAYGIEVWETVPVDSPAHAAAAGARLGFPVVVKSTSPIASSQPIASVRLDLHNRSAVRAAYTTLDDRLRPLHANRLVVQRMATPGIPCVISSVEDPLFGPVVSFALAGPPREVMGDIGYRIPPLRTGDVRDLIGSVRAAPLLRGHGGRPPVDRVALEDVIARVSMIAEQMPEVVSLELNPVNTHEDGIEVLGASITVAPGAARTDRGRRALA</sequence>
<comment type="caution">
    <text evidence="4">The sequence shown here is derived from an EMBL/GenBank/DDBJ whole genome shotgun (WGS) entry which is preliminary data.</text>
</comment>
<dbReference type="Gene3D" id="3.30.1490.20">
    <property type="entry name" value="ATP-grasp fold, A domain"/>
    <property type="match status" value="1"/>
</dbReference>
<dbReference type="PANTHER" id="PTHR42793:SF1">
    <property type="entry name" value="PEPTIDYL-LYSINE N-ACETYLTRANSFERASE PATZ"/>
    <property type="match status" value="1"/>
</dbReference>
<dbReference type="InterPro" id="IPR011761">
    <property type="entry name" value="ATP-grasp"/>
</dbReference>
<dbReference type="EMBL" id="JACCFW010000001">
    <property type="protein sequence ID" value="NYJ75001.1"/>
    <property type="molecule type" value="Genomic_DNA"/>
</dbReference>
<dbReference type="RefSeq" id="WP_343048493.1">
    <property type="nucleotide sequence ID" value="NZ_JACCFW010000001.1"/>
</dbReference>